<name>A0ACC0HCL7_9ERIC</name>
<dbReference type="EMBL" id="CM045762">
    <property type="protein sequence ID" value="KAI8010643.1"/>
    <property type="molecule type" value="Genomic_DNA"/>
</dbReference>
<protein>
    <submittedName>
        <fullName evidence="1">F-box protein</fullName>
    </submittedName>
</protein>
<keyword evidence="2" id="KW-1185">Reference proteome</keyword>
<proteinExistence type="predicted"/>
<organism evidence="1 2">
    <name type="scientific">Camellia lanceoleosa</name>
    <dbReference type="NCBI Taxonomy" id="1840588"/>
    <lineage>
        <taxon>Eukaryota</taxon>
        <taxon>Viridiplantae</taxon>
        <taxon>Streptophyta</taxon>
        <taxon>Embryophyta</taxon>
        <taxon>Tracheophyta</taxon>
        <taxon>Spermatophyta</taxon>
        <taxon>Magnoliopsida</taxon>
        <taxon>eudicotyledons</taxon>
        <taxon>Gunneridae</taxon>
        <taxon>Pentapetalae</taxon>
        <taxon>asterids</taxon>
        <taxon>Ericales</taxon>
        <taxon>Theaceae</taxon>
        <taxon>Camellia</taxon>
    </lineage>
</organism>
<accession>A0ACC0HCL7</accession>
<dbReference type="Proteomes" id="UP001060215">
    <property type="component" value="Chromosome 5"/>
</dbReference>
<comment type="caution">
    <text evidence="1">The sequence shown here is derived from an EMBL/GenBank/DDBJ whole genome shotgun (WGS) entry which is preliminary data.</text>
</comment>
<sequence length="110" mass="13245">MMTTTKKSMLNAFIPEEVWIEILARLPMKSLLRFRSVCKSWYYLITNPSFITTHLNRTKSNHSHKLLIKFNYENRDRCFSLTDDETFCNEFAKLEYPFQNYDELFKIVGM</sequence>
<evidence type="ECO:0000313" key="2">
    <source>
        <dbReference type="Proteomes" id="UP001060215"/>
    </source>
</evidence>
<evidence type="ECO:0000313" key="1">
    <source>
        <dbReference type="EMBL" id="KAI8010643.1"/>
    </source>
</evidence>
<gene>
    <name evidence="1" type="ORF">LOK49_LG06G01183</name>
</gene>
<reference evidence="1 2" key="1">
    <citation type="journal article" date="2022" name="Plant J.">
        <title>Chromosome-level genome of Camellia lanceoleosa provides a valuable resource for understanding genome evolution and self-incompatibility.</title>
        <authorList>
            <person name="Gong W."/>
            <person name="Xiao S."/>
            <person name="Wang L."/>
            <person name="Liao Z."/>
            <person name="Chang Y."/>
            <person name="Mo W."/>
            <person name="Hu G."/>
            <person name="Li W."/>
            <person name="Zhao G."/>
            <person name="Zhu H."/>
            <person name="Hu X."/>
            <person name="Ji K."/>
            <person name="Xiang X."/>
            <person name="Song Q."/>
            <person name="Yuan D."/>
            <person name="Jin S."/>
            <person name="Zhang L."/>
        </authorList>
    </citation>
    <scope>NUCLEOTIDE SEQUENCE [LARGE SCALE GENOMIC DNA]</scope>
    <source>
        <strain evidence="1">SQ_2022a</strain>
    </source>
</reference>